<gene>
    <name evidence="3" type="primary">selB_2</name>
    <name evidence="3" type="ORF">NCTC10211_01042</name>
</gene>
<reference evidence="3 4" key="1">
    <citation type="submission" date="2018-06" db="EMBL/GenBank/DDBJ databases">
        <authorList>
            <consortium name="Pathogen Informatics"/>
            <person name="Doyle S."/>
        </authorList>
    </citation>
    <scope>NUCLEOTIDE SEQUENCE [LARGE SCALE GENOMIC DNA]</scope>
    <source>
        <strain evidence="3 4">NCTC10211</strain>
    </source>
</reference>
<proteinExistence type="predicted"/>
<dbReference type="Pfam" id="PF21214">
    <property type="entry name" value="WHD_2nd_SelB_bact"/>
    <property type="match status" value="1"/>
</dbReference>
<evidence type="ECO:0000313" key="4">
    <source>
        <dbReference type="Proteomes" id="UP000254765"/>
    </source>
</evidence>
<dbReference type="GO" id="GO:0005525">
    <property type="term" value="F:GTP binding"/>
    <property type="evidence" value="ECO:0007669"/>
    <property type="project" value="InterPro"/>
</dbReference>
<dbReference type="InterPro" id="IPR048931">
    <property type="entry name" value="WHD_2nd_SelB_bact"/>
</dbReference>
<feature type="domain" description="Selenocysteine-specific elongation factor second winged helix" evidence="2">
    <location>
        <begin position="62"/>
        <end position="107"/>
    </location>
</feature>
<dbReference type="GO" id="GO:0003723">
    <property type="term" value="F:RNA binding"/>
    <property type="evidence" value="ECO:0007669"/>
    <property type="project" value="InterPro"/>
</dbReference>
<name>A0A379Y6X6_SERMA</name>
<evidence type="ECO:0000313" key="3">
    <source>
        <dbReference type="EMBL" id="SUI41562.1"/>
    </source>
</evidence>
<dbReference type="Pfam" id="PF09106">
    <property type="entry name" value="WHD_2nd_SelB"/>
    <property type="match status" value="1"/>
</dbReference>
<organism evidence="3 4">
    <name type="scientific">Serratia marcescens</name>
    <dbReference type="NCBI Taxonomy" id="615"/>
    <lineage>
        <taxon>Bacteria</taxon>
        <taxon>Pseudomonadati</taxon>
        <taxon>Pseudomonadota</taxon>
        <taxon>Gammaproteobacteria</taxon>
        <taxon>Enterobacterales</taxon>
        <taxon>Yersiniaceae</taxon>
        <taxon>Serratia</taxon>
    </lineage>
</organism>
<sequence>MLTDYHQQHADQLGLGRARLRRMALPQQPEALVFMMIDRLLKAGALRNTRGWLHLPEHGLAFSAEEAPLWARIEPLFGDEPWWVRDLASELGEEERPGARAAAQGGPVGPCDGGWWWIVTTSADASISSRR</sequence>
<dbReference type="GO" id="GO:0001514">
    <property type="term" value="P:selenocysteine incorporation"/>
    <property type="evidence" value="ECO:0007669"/>
    <property type="project" value="InterPro"/>
</dbReference>
<dbReference type="GO" id="GO:0003746">
    <property type="term" value="F:translation elongation factor activity"/>
    <property type="evidence" value="ECO:0007669"/>
    <property type="project" value="InterPro"/>
</dbReference>
<accession>A0A379Y6X6</accession>
<dbReference type="Gene3D" id="1.10.10.2770">
    <property type="match status" value="1"/>
</dbReference>
<dbReference type="EMBL" id="UGYK01000002">
    <property type="protein sequence ID" value="SUI41562.1"/>
    <property type="molecule type" value="Genomic_DNA"/>
</dbReference>
<protein>
    <submittedName>
        <fullName evidence="3">SelB translation factor</fullName>
    </submittedName>
</protein>
<dbReference type="SUPFAM" id="SSF46785">
    <property type="entry name" value="Winged helix' DNA-binding domain"/>
    <property type="match status" value="1"/>
</dbReference>
<evidence type="ECO:0000259" key="1">
    <source>
        <dbReference type="Pfam" id="PF09106"/>
    </source>
</evidence>
<dbReference type="InterPro" id="IPR036390">
    <property type="entry name" value="WH_DNA-bd_sf"/>
</dbReference>
<dbReference type="AlphaFoldDB" id="A0A379Y6X6"/>
<dbReference type="Proteomes" id="UP000254765">
    <property type="component" value="Unassembled WGS sequence"/>
</dbReference>
<dbReference type="InterPro" id="IPR015190">
    <property type="entry name" value="Elong_fac_SelB-wing-hlx_typ-2"/>
</dbReference>
<feature type="domain" description="Translation elongation factor SelB winged helix type 2" evidence="1">
    <location>
        <begin position="2"/>
        <end position="55"/>
    </location>
</feature>
<evidence type="ECO:0000259" key="2">
    <source>
        <dbReference type="Pfam" id="PF21214"/>
    </source>
</evidence>
<dbReference type="GO" id="GO:0005737">
    <property type="term" value="C:cytoplasm"/>
    <property type="evidence" value="ECO:0007669"/>
    <property type="project" value="InterPro"/>
</dbReference>